<dbReference type="EMBL" id="JAWQEG010000585">
    <property type="protein sequence ID" value="KAK3888116.1"/>
    <property type="molecule type" value="Genomic_DNA"/>
</dbReference>
<organism evidence="1 2">
    <name type="scientific">Petrolisthes cinctipes</name>
    <name type="common">Flat porcelain crab</name>
    <dbReference type="NCBI Taxonomy" id="88211"/>
    <lineage>
        <taxon>Eukaryota</taxon>
        <taxon>Metazoa</taxon>
        <taxon>Ecdysozoa</taxon>
        <taxon>Arthropoda</taxon>
        <taxon>Crustacea</taxon>
        <taxon>Multicrustacea</taxon>
        <taxon>Malacostraca</taxon>
        <taxon>Eumalacostraca</taxon>
        <taxon>Eucarida</taxon>
        <taxon>Decapoda</taxon>
        <taxon>Pleocyemata</taxon>
        <taxon>Anomura</taxon>
        <taxon>Galatheoidea</taxon>
        <taxon>Porcellanidae</taxon>
        <taxon>Petrolisthes</taxon>
    </lineage>
</organism>
<evidence type="ECO:0000313" key="1">
    <source>
        <dbReference type="EMBL" id="KAK3888116.1"/>
    </source>
</evidence>
<keyword evidence="2" id="KW-1185">Reference proteome</keyword>
<reference evidence="1" key="1">
    <citation type="submission" date="2023-10" db="EMBL/GenBank/DDBJ databases">
        <title>Genome assemblies of two species of porcelain crab, Petrolisthes cinctipes and Petrolisthes manimaculis (Anomura: Porcellanidae).</title>
        <authorList>
            <person name="Angst P."/>
        </authorList>
    </citation>
    <scope>NUCLEOTIDE SEQUENCE</scope>
    <source>
        <strain evidence="1">PB745_01</strain>
        <tissue evidence="1">Gill</tissue>
    </source>
</reference>
<name>A0AAE1GA48_PETCI</name>
<evidence type="ECO:0000313" key="2">
    <source>
        <dbReference type="Proteomes" id="UP001286313"/>
    </source>
</evidence>
<protein>
    <submittedName>
        <fullName evidence="1">Uncharacterized protein</fullName>
    </submittedName>
</protein>
<comment type="caution">
    <text evidence="1">The sequence shown here is derived from an EMBL/GenBank/DDBJ whole genome shotgun (WGS) entry which is preliminary data.</text>
</comment>
<dbReference type="AlphaFoldDB" id="A0AAE1GA48"/>
<gene>
    <name evidence="1" type="ORF">Pcinc_007798</name>
</gene>
<sequence>MLGEGKAKLELGRFGPAHQTTLRPVVESPAIRFGLQELLSGNTTLTKPAPPPPWPGVWAWVTAARVDQTRPDQC</sequence>
<proteinExistence type="predicted"/>
<accession>A0AAE1GA48</accession>
<dbReference type="Proteomes" id="UP001286313">
    <property type="component" value="Unassembled WGS sequence"/>
</dbReference>